<evidence type="ECO:0000256" key="3">
    <source>
        <dbReference type="SAM" id="MobiDB-lite"/>
    </source>
</evidence>
<dbReference type="InterPro" id="IPR019734">
    <property type="entry name" value="TPR_rpt"/>
</dbReference>
<dbReference type="AlphaFoldDB" id="A0A0G4GF32"/>
<dbReference type="PANTHER" id="PTHR45641:SF19">
    <property type="entry name" value="NEPHROCYSTIN-3"/>
    <property type="match status" value="1"/>
</dbReference>
<dbReference type="InterPro" id="IPR011990">
    <property type="entry name" value="TPR-like_helical_dom_sf"/>
</dbReference>
<reference evidence="4" key="1">
    <citation type="submission" date="2014-11" db="EMBL/GenBank/DDBJ databases">
        <authorList>
            <person name="Otto D Thomas"/>
            <person name="Naeem Raeece"/>
        </authorList>
    </citation>
    <scope>NUCLEOTIDE SEQUENCE</scope>
</reference>
<feature type="region of interest" description="Disordered" evidence="3">
    <location>
        <begin position="1"/>
        <end position="46"/>
    </location>
</feature>
<feature type="region of interest" description="Disordered" evidence="3">
    <location>
        <begin position="274"/>
        <end position="294"/>
    </location>
</feature>
<dbReference type="VEuPathDB" id="CryptoDB:Cvel_4619"/>
<dbReference type="PhylomeDB" id="A0A0G4GF32"/>
<dbReference type="SUPFAM" id="SSF48452">
    <property type="entry name" value="TPR-like"/>
    <property type="match status" value="1"/>
</dbReference>
<dbReference type="SMART" id="SM00028">
    <property type="entry name" value="TPR"/>
    <property type="match status" value="3"/>
</dbReference>
<dbReference type="Gene3D" id="1.25.40.10">
    <property type="entry name" value="Tetratricopeptide repeat domain"/>
    <property type="match status" value="1"/>
</dbReference>
<dbReference type="EMBL" id="CDMZ01001148">
    <property type="protein sequence ID" value="CEM28100.1"/>
    <property type="molecule type" value="Genomic_DNA"/>
</dbReference>
<evidence type="ECO:0000313" key="4">
    <source>
        <dbReference type="EMBL" id="CEM28100.1"/>
    </source>
</evidence>
<accession>A0A0G4GF32</accession>
<keyword evidence="1" id="KW-0677">Repeat</keyword>
<keyword evidence="2" id="KW-0802">TPR repeat</keyword>
<feature type="compositionally biased region" description="Basic and acidic residues" evidence="3">
    <location>
        <begin position="16"/>
        <end position="40"/>
    </location>
</feature>
<evidence type="ECO:0000256" key="1">
    <source>
        <dbReference type="ARBA" id="ARBA00022737"/>
    </source>
</evidence>
<name>A0A0G4GF32_9ALVE</name>
<gene>
    <name evidence="4" type="ORF">Cvel_4619</name>
</gene>
<proteinExistence type="predicted"/>
<evidence type="ECO:0000256" key="2">
    <source>
        <dbReference type="ARBA" id="ARBA00022803"/>
    </source>
</evidence>
<evidence type="ECO:0008006" key="5">
    <source>
        <dbReference type="Google" id="ProtNLM"/>
    </source>
</evidence>
<dbReference type="Pfam" id="PF13374">
    <property type="entry name" value="TPR_10"/>
    <property type="match status" value="1"/>
</dbReference>
<sequence length="368" mass="40842">MSDEGLHSSLQSASQADRDRERKSDGETEGERDREERGEGESSVWRPETLHEKLISINNDAMRLQKDGSYSKMINLLEEVLGHITPAEVHSDPNISAVISSLFEKLVVSYNSVAMRLLKEGQYAESLRTLKQADTITQPHNSFMADSAKKVLKAVTFNNLGCYYKHQDQPHTAYQYLKKALAIETKLKGKSQNPAGTHLNICALLSHMGRHDEARKHAYVALKMLVTEKRKILGLEETTGFRSVTLSEEQVMSGANNDGLSGPTKAQTCTANLGRGGGMKGDDSVPKLPPSSEAAETTPLTAAYFNLAVECQHLRRYSEGHRAFCRALESCEAELGREHALYGQILRSIRNIEKKETHITPYAAPMEN</sequence>
<dbReference type="PANTHER" id="PTHR45641">
    <property type="entry name" value="TETRATRICOPEPTIDE REPEAT PROTEIN (AFU_ORTHOLOGUE AFUA_6G03870)"/>
    <property type="match status" value="1"/>
</dbReference>
<organism evidence="4">
    <name type="scientific">Chromera velia CCMP2878</name>
    <dbReference type="NCBI Taxonomy" id="1169474"/>
    <lineage>
        <taxon>Eukaryota</taxon>
        <taxon>Sar</taxon>
        <taxon>Alveolata</taxon>
        <taxon>Colpodellida</taxon>
        <taxon>Chromeraceae</taxon>
        <taxon>Chromera</taxon>
    </lineage>
</organism>
<protein>
    <recommendedName>
        <fullName evidence="5">Kinesin light chain</fullName>
    </recommendedName>
</protein>